<dbReference type="OrthoDB" id="9804551at2"/>
<evidence type="ECO:0000259" key="1">
    <source>
        <dbReference type="PROSITE" id="PS50075"/>
    </source>
</evidence>
<dbReference type="Pfam" id="PF00550">
    <property type="entry name" value="PP-binding"/>
    <property type="match status" value="1"/>
</dbReference>
<dbReference type="RefSeq" id="WP_157333011.1">
    <property type="nucleotide sequence ID" value="NZ_RHLK01000002.1"/>
</dbReference>
<dbReference type="Proteomes" id="UP000490800">
    <property type="component" value="Unassembled WGS sequence"/>
</dbReference>
<dbReference type="SUPFAM" id="SSF47336">
    <property type="entry name" value="ACP-like"/>
    <property type="match status" value="1"/>
</dbReference>
<dbReference type="AlphaFoldDB" id="A0A7X3FFA2"/>
<name>A0A7X3FFA2_9BACL</name>
<evidence type="ECO:0000313" key="3">
    <source>
        <dbReference type="Proteomes" id="UP000490800"/>
    </source>
</evidence>
<evidence type="ECO:0000313" key="2">
    <source>
        <dbReference type="EMBL" id="MVO98631.1"/>
    </source>
</evidence>
<proteinExistence type="predicted"/>
<dbReference type="PROSITE" id="PS50075">
    <property type="entry name" value="CARRIER"/>
    <property type="match status" value="1"/>
</dbReference>
<gene>
    <name evidence="2" type="ORF">EDM21_03620</name>
</gene>
<accession>A0A7X3FFA2</accession>
<comment type="caution">
    <text evidence="2">The sequence shown here is derived from an EMBL/GenBank/DDBJ whole genome shotgun (WGS) entry which is preliminary data.</text>
</comment>
<keyword evidence="3" id="KW-1185">Reference proteome</keyword>
<dbReference type="EMBL" id="RHLK01000002">
    <property type="protein sequence ID" value="MVO98631.1"/>
    <property type="molecule type" value="Genomic_DNA"/>
</dbReference>
<sequence length="82" mass="9386">MNIEEKLLAIVQDMMLSKGPDPQLTISRTTSFRDELGFDSFDLAELTVRIEDLYQVDIFEQDNRVDTVDQVIERIQVHGSVG</sequence>
<protein>
    <submittedName>
        <fullName evidence="2">Acyl carrier protein</fullName>
    </submittedName>
</protein>
<dbReference type="InterPro" id="IPR036736">
    <property type="entry name" value="ACP-like_sf"/>
</dbReference>
<reference evidence="2 3" key="1">
    <citation type="journal article" date="2019" name="Microorganisms">
        <title>Paenibacillus lutrae sp. nov., A Chitinolytic Species Isolated from A River Otter in Castril Natural Park, Granada, Spain.</title>
        <authorList>
            <person name="Rodriguez M."/>
            <person name="Reina J.C."/>
            <person name="Bejar V."/>
            <person name="Llamas I."/>
        </authorList>
    </citation>
    <scope>NUCLEOTIDE SEQUENCE [LARGE SCALE GENOMIC DNA]</scope>
    <source>
        <strain evidence="2 3">N10</strain>
    </source>
</reference>
<feature type="domain" description="Carrier" evidence="1">
    <location>
        <begin position="1"/>
        <end position="82"/>
    </location>
</feature>
<organism evidence="2 3">
    <name type="scientific">Paenibacillus lutrae</name>
    <dbReference type="NCBI Taxonomy" id="2078573"/>
    <lineage>
        <taxon>Bacteria</taxon>
        <taxon>Bacillati</taxon>
        <taxon>Bacillota</taxon>
        <taxon>Bacilli</taxon>
        <taxon>Bacillales</taxon>
        <taxon>Paenibacillaceae</taxon>
        <taxon>Paenibacillus</taxon>
    </lineage>
</organism>
<dbReference type="Gene3D" id="1.10.1200.10">
    <property type="entry name" value="ACP-like"/>
    <property type="match status" value="1"/>
</dbReference>
<dbReference type="InterPro" id="IPR009081">
    <property type="entry name" value="PP-bd_ACP"/>
</dbReference>